<dbReference type="SUPFAM" id="SSF54909">
    <property type="entry name" value="Dimeric alpha+beta barrel"/>
    <property type="match status" value="1"/>
</dbReference>
<dbReference type="Proteomes" id="UP001595729">
    <property type="component" value="Unassembled WGS sequence"/>
</dbReference>
<dbReference type="Gene3D" id="3.30.70.100">
    <property type="match status" value="1"/>
</dbReference>
<organism evidence="1 2">
    <name type="scientific">Hydrogenophaga luteola</name>
    <dbReference type="NCBI Taxonomy" id="1591122"/>
    <lineage>
        <taxon>Bacteria</taxon>
        <taxon>Pseudomonadati</taxon>
        <taxon>Pseudomonadota</taxon>
        <taxon>Betaproteobacteria</taxon>
        <taxon>Burkholderiales</taxon>
        <taxon>Comamonadaceae</taxon>
        <taxon>Hydrogenophaga</taxon>
    </lineage>
</organism>
<dbReference type="Pfam" id="PF05336">
    <property type="entry name" value="rhaM"/>
    <property type="match status" value="1"/>
</dbReference>
<comment type="caution">
    <text evidence="1">The sequence shown here is derived from an EMBL/GenBank/DDBJ whole genome shotgun (WGS) entry which is preliminary data.</text>
</comment>
<name>A0ABV7W266_9BURK</name>
<protein>
    <submittedName>
        <fullName evidence="1">L-rhamnose mutarotase</fullName>
    </submittedName>
</protein>
<dbReference type="PANTHER" id="PTHR43239">
    <property type="entry name" value="UPF0734 PROTEIN DDB_G0273871/DDB_G0273177"/>
    <property type="match status" value="1"/>
</dbReference>
<dbReference type="PANTHER" id="PTHR43239:SF1">
    <property type="entry name" value="UPF0734 PROTEIN DDB_G0273871_DDB_G0273177"/>
    <property type="match status" value="1"/>
</dbReference>
<dbReference type="EMBL" id="JBHRXX010000002">
    <property type="protein sequence ID" value="MFC3683121.1"/>
    <property type="molecule type" value="Genomic_DNA"/>
</dbReference>
<evidence type="ECO:0000313" key="2">
    <source>
        <dbReference type="Proteomes" id="UP001595729"/>
    </source>
</evidence>
<dbReference type="InterPro" id="IPR011008">
    <property type="entry name" value="Dimeric_a/b-barrel"/>
</dbReference>
<reference evidence="2" key="1">
    <citation type="journal article" date="2019" name="Int. J. Syst. Evol. Microbiol.">
        <title>The Global Catalogue of Microorganisms (GCM) 10K type strain sequencing project: providing services to taxonomists for standard genome sequencing and annotation.</title>
        <authorList>
            <consortium name="The Broad Institute Genomics Platform"/>
            <consortium name="The Broad Institute Genome Sequencing Center for Infectious Disease"/>
            <person name="Wu L."/>
            <person name="Ma J."/>
        </authorList>
    </citation>
    <scope>NUCLEOTIDE SEQUENCE [LARGE SCALE GENOMIC DNA]</scope>
    <source>
        <strain evidence="2">KCTC 42501</strain>
    </source>
</reference>
<sequence length="112" mass="13282">MRHALALDLVDDPQRIAEYEKAHERIWPEVRDHLRAQGVLGMEIYRLGTRLFMVMEVDPAVYSVQAMAEASRDNPHIQRWETLMWTYQAPTPWTPEGEKWVEMKRIFDLSTQ</sequence>
<dbReference type="InterPro" id="IPR052996">
    <property type="entry name" value="Carb_Metab_Mutarotase"/>
</dbReference>
<evidence type="ECO:0000313" key="1">
    <source>
        <dbReference type="EMBL" id="MFC3683121.1"/>
    </source>
</evidence>
<accession>A0ABV7W266</accession>
<dbReference type="RefSeq" id="WP_382172061.1">
    <property type="nucleotide sequence ID" value="NZ_JBHRXX010000002.1"/>
</dbReference>
<dbReference type="InterPro" id="IPR008000">
    <property type="entry name" value="Rham/fucose_mutarotase"/>
</dbReference>
<keyword evidence="2" id="KW-1185">Reference proteome</keyword>
<gene>
    <name evidence="1" type="ORF">ACFOPI_05915</name>
</gene>
<proteinExistence type="predicted"/>